<dbReference type="GO" id="GO:0030976">
    <property type="term" value="F:thiamine pyrophosphate binding"/>
    <property type="evidence" value="ECO:0007669"/>
    <property type="project" value="TreeGrafter"/>
</dbReference>
<dbReference type="Gene3D" id="3.40.190.10">
    <property type="entry name" value="Periplasmic binding protein-like II"/>
    <property type="match status" value="2"/>
</dbReference>
<reference evidence="2" key="1">
    <citation type="journal article" date="2021" name="PeerJ">
        <title>Extensive microbial diversity within the chicken gut microbiome revealed by metagenomics and culture.</title>
        <authorList>
            <person name="Gilroy R."/>
            <person name="Ravi A."/>
            <person name="Getino M."/>
            <person name="Pursley I."/>
            <person name="Horton D.L."/>
            <person name="Alikhan N.F."/>
            <person name="Baker D."/>
            <person name="Gharbi K."/>
            <person name="Hall N."/>
            <person name="Watson M."/>
            <person name="Adriaenssens E.M."/>
            <person name="Foster-Nyarko E."/>
            <person name="Jarju S."/>
            <person name="Secka A."/>
            <person name="Antonio M."/>
            <person name="Oren A."/>
            <person name="Chaudhuri R.R."/>
            <person name="La Ragione R."/>
            <person name="Hildebrand F."/>
            <person name="Pallen M.J."/>
        </authorList>
    </citation>
    <scope>NUCLEOTIDE SEQUENCE</scope>
    <source>
        <strain evidence="2">ChiHjej8B7-3636</strain>
    </source>
</reference>
<dbReference type="GO" id="GO:0030288">
    <property type="term" value="C:outer membrane-bounded periplasmic space"/>
    <property type="evidence" value="ECO:0007669"/>
    <property type="project" value="TreeGrafter"/>
</dbReference>
<dbReference type="InterPro" id="IPR026045">
    <property type="entry name" value="Ferric-bd"/>
</dbReference>
<dbReference type="GO" id="GO:0030975">
    <property type="term" value="F:thiamine binding"/>
    <property type="evidence" value="ECO:0007669"/>
    <property type="project" value="TreeGrafter"/>
</dbReference>
<evidence type="ECO:0000313" key="3">
    <source>
        <dbReference type="Proteomes" id="UP000824220"/>
    </source>
</evidence>
<dbReference type="PANTHER" id="PTHR30006:SF2">
    <property type="entry name" value="ABC TRANSPORTER SUBSTRATE-BINDING PROTEIN"/>
    <property type="match status" value="1"/>
</dbReference>
<accession>A0A9D2H4D1</accession>
<proteinExistence type="predicted"/>
<dbReference type="AlphaFoldDB" id="A0A9D2H4D1"/>
<dbReference type="PANTHER" id="PTHR30006">
    <property type="entry name" value="THIAMINE-BINDING PERIPLASMIC PROTEIN-RELATED"/>
    <property type="match status" value="1"/>
</dbReference>
<evidence type="ECO:0000256" key="1">
    <source>
        <dbReference type="ARBA" id="ARBA00022729"/>
    </source>
</evidence>
<dbReference type="CDD" id="cd13544">
    <property type="entry name" value="PBP2_Fbp_like_1"/>
    <property type="match status" value="1"/>
</dbReference>
<organism evidence="2 3">
    <name type="scientific">Candidatus Microbacterium stercoravium</name>
    <dbReference type="NCBI Taxonomy" id="2838697"/>
    <lineage>
        <taxon>Bacteria</taxon>
        <taxon>Bacillati</taxon>
        <taxon>Actinomycetota</taxon>
        <taxon>Actinomycetes</taxon>
        <taxon>Micrococcales</taxon>
        <taxon>Microbacteriaceae</taxon>
        <taxon>Microbacterium</taxon>
    </lineage>
</organism>
<name>A0A9D2H4D1_9MICO</name>
<dbReference type="Pfam" id="PF13343">
    <property type="entry name" value="SBP_bac_6"/>
    <property type="match status" value="1"/>
</dbReference>
<keyword evidence="1" id="KW-0732">Signal</keyword>
<evidence type="ECO:0000313" key="2">
    <source>
        <dbReference type="EMBL" id="HJA04432.1"/>
    </source>
</evidence>
<protein>
    <submittedName>
        <fullName evidence="2">ABC transporter substrate-binding protein</fullName>
    </submittedName>
</protein>
<gene>
    <name evidence="2" type="ORF">H9800_06170</name>
</gene>
<dbReference type="SUPFAM" id="SSF53850">
    <property type="entry name" value="Periplasmic binding protein-like II"/>
    <property type="match status" value="1"/>
</dbReference>
<dbReference type="PIRSF" id="PIRSF002825">
    <property type="entry name" value="CfbpA"/>
    <property type="match status" value="1"/>
</dbReference>
<dbReference type="Proteomes" id="UP000824220">
    <property type="component" value="Unassembled WGS sequence"/>
</dbReference>
<dbReference type="EMBL" id="DXAM01000087">
    <property type="protein sequence ID" value="HJA04432.1"/>
    <property type="molecule type" value="Genomic_DNA"/>
</dbReference>
<reference evidence="2" key="2">
    <citation type="submission" date="2021-04" db="EMBL/GenBank/DDBJ databases">
        <authorList>
            <person name="Gilroy R."/>
        </authorList>
    </citation>
    <scope>NUCLEOTIDE SEQUENCE</scope>
    <source>
        <strain evidence="2">ChiHjej8B7-3636</strain>
    </source>
</reference>
<dbReference type="GO" id="GO:0015888">
    <property type="term" value="P:thiamine transport"/>
    <property type="evidence" value="ECO:0007669"/>
    <property type="project" value="TreeGrafter"/>
</dbReference>
<sequence>MATAAAFGGAALILSGCSSSSPADSDGGGGSLTVLCTVQEDQCQQVMDTFTAEEGITARYVRMSAGEAVARMNASKANPEFDVVYGGGADNHVASAEFGLLEPYVSPNADVIPEEFKDPDGLWTGIYWGMFGFCANTDVLESIGADVPQSWDDLLDPVFAGNIAMAHPATSGTAYQAMWSQVELNDGDQDAALEYFGDLHSNILQYTKSGSGPGQMAGRGEIAVGLIFAHDCIKFINEGFTNLETIYPEEGATFEVGAVSLIKDAAHPDEAKTFIDWALTPVAQEIGVATGNYQAPTNPDAEVTDDMVDRDEVAVLDYDITEAGAARDELTKRFDAEVAPQPKE</sequence>
<comment type="caution">
    <text evidence="2">The sequence shown here is derived from an EMBL/GenBank/DDBJ whole genome shotgun (WGS) entry which is preliminary data.</text>
</comment>